<dbReference type="RefSeq" id="WP_091241504.1">
    <property type="nucleotide sequence ID" value="NZ_FNIR01000003.1"/>
</dbReference>
<gene>
    <name evidence="1" type="ORF">SAMN05660199_01224</name>
</gene>
<dbReference type="GO" id="GO:0008168">
    <property type="term" value="F:methyltransferase activity"/>
    <property type="evidence" value="ECO:0007669"/>
    <property type="project" value="UniProtKB-KW"/>
</dbReference>
<dbReference type="STRING" id="1052260.SAMN05660199_01224"/>
<protein>
    <submittedName>
        <fullName evidence="1">Methyltransferase domain-containing protein</fullName>
    </submittedName>
</protein>
<evidence type="ECO:0000313" key="2">
    <source>
        <dbReference type="Proteomes" id="UP000199088"/>
    </source>
</evidence>
<reference evidence="2" key="1">
    <citation type="submission" date="2016-10" db="EMBL/GenBank/DDBJ databases">
        <authorList>
            <person name="Varghese N."/>
            <person name="Submissions S."/>
        </authorList>
    </citation>
    <scope>NUCLEOTIDE SEQUENCE [LARGE SCALE GENOMIC DNA]</scope>
    <source>
        <strain evidence="2">DSM 45843</strain>
    </source>
</reference>
<dbReference type="AlphaFoldDB" id="A0A1H0GFD3"/>
<dbReference type="GO" id="GO:0032259">
    <property type="term" value="P:methylation"/>
    <property type="evidence" value="ECO:0007669"/>
    <property type="project" value="UniProtKB-KW"/>
</dbReference>
<name>A0A1H0GFD3_9ACTN</name>
<dbReference type="InterPro" id="IPR029063">
    <property type="entry name" value="SAM-dependent_MTases_sf"/>
</dbReference>
<dbReference type="CDD" id="cd02440">
    <property type="entry name" value="AdoMet_MTases"/>
    <property type="match status" value="1"/>
</dbReference>
<organism evidence="1 2">
    <name type="scientific">Klenkia soli</name>
    <dbReference type="NCBI Taxonomy" id="1052260"/>
    <lineage>
        <taxon>Bacteria</taxon>
        <taxon>Bacillati</taxon>
        <taxon>Actinomycetota</taxon>
        <taxon>Actinomycetes</taxon>
        <taxon>Geodermatophilales</taxon>
        <taxon>Geodermatophilaceae</taxon>
        <taxon>Klenkia</taxon>
    </lineage>
</organism>
<accession>A0A1H0GFD3</accession>
<dbReference type="OrthoDB" id="9810247at2"/>
<keyword evidence="1" id="KW-0489">Methyltransferase</keyword>
<keyword evidence="1" id="KW-0808">Transferase</keyword>
<dbReference type="EMBL" id="FNIR01000003">
    <property type="protein sequence ID" value="SDO05558.1"/>
    <property type="molecule type" value="Genomic_DNA"/>
</dbReference>
<sequence length="276" mass="29501">MTPTRTPAARPVGWSAADTEEVVCCLCGVSGRRTRTVGIFGVVRCPTCDLVFTSPRLRPDALQRLYDDAGYFEGRIDGSGGRFSPATVLPRIWTGGRLRLIDRVRGRGPGGRLLEVGAAYGLFLDAARSAGWTTSGVELSRTAAEHARRDLGLDVFNGPLTEAPITPGVDVVCAWDTLEHVPDPLAFLRAVRALVADDGVVVLSTPSVASVPARLLGSRWWTLKPAEHIWHFTPRSHAVLAARAGLAVTQVLRSPLSSANALRTDSLVVVARPIPG</sequence>
<dbReference type="PANTHER" id="PTHR43861">
    <property type="entry name" value="TRANS-ACONITATE 2-METHYLTRANSFERASE-RELATED"/>
    <property type="match status" value="1"/>
</dbReference>
<dbReference type="Proteomes" id="UP000199088">
    <property type="component" value="Unassembled WGS sequence"/>
</dbReference>
<proteinExistence type="predicted"/>
<dbReference type="Pfam" id="PF13489">
    <property type="entry name" value="Methyltransf_23"/>
    <property type="match status" value="1"/>
</dbReference>
<dbReference type="SUPFAM" id="SSF53335">
    <property type="entry name" value="S-adenosyl-L-methionine-dependent methyltransferases"/>
    <property type="match status" value="1"/>
</dbReference>
<dbReference type="Gene3D" id="3.40.50.150">
    <property type="entry name" value="Vaccinia Virus protein VP39"/>
    <property type="match status" value="1"/>
</dbReference>
<evidence type="ECO:0000313" key="1">
    <source>
        <dbReference type="EMBL" id="SDO05558.1"/>
    </source>
</evidence>
<keyword evidence="2" id="KW-1185">Reference proteome</keyword>